<dbReference type="AlphaFoldDB" id="A0AAN8I6N6"/>
<feature type="compositionally biased region" description="Basic and acidic residues" evidence="1">
    <location>
        <begin position="809"/>
        <end position="818"/>
    </location>
</feature>
<feature type="compositionally biased region" description="Basic and acidic residues" evidence="1">
    <location>
        <begin position="770"/>
        <end position="786"/>
    </location>
</feature>
<feature type="region of interest" description="Disordered" evidence="1">
    <location>
        <begin position="1"/>
        <end position="28"/>
    </location>
</feature>
<sequence length="987" mass="109613">MAGHEPEANPDVDEMPAHHSQPPGKANSCVRSLYGIATSKTAMMRPDCLVRLRAPAVALSAYPDTDTSRAGIVNQHFQTASDDYDERYNPDKYPLPQRQQQNPQPLAHRPPSAAGSSSARSLRRTPRLQERLASSLLVPAQPAPTSLPAEPPQAQAQPRSTPREQVTFTKSGSTTPQSFQTLVQDEFYWPRRTTRVSRRTHEAILFALEAVRTGRGVDAQQLTVDRLEEEARMSDMYMSNAQGSAQARQQQDARAQAEAAAQARITTPRQIMAARTAREARKAEQEARQRQTQETDPSRRRQQENVVGVGADPRRQQAQSSRPQYSEPETAARIHAGQSVTIGGRSDPVPTTNGLGPRGGNTAVNQGQPRPVASQQTTQPQMPPLSQPGYTPGDASRVQRNRTEAYEKLEMPAVAGSKPPQTQDQNYTQPSTSLQPARTGFPHAFERWETLSSHWEGLTSYWIRRLQENTNELDGKPIDKQMARQITDLSAAGANLFHAVVELQRLRASSERKFQRWFFETRNEQEQAQEKLAQLQAQVQQERQNPPQASSASVDAMRAEKNKAEELVREMRRELQISKEEARRAWEELGRREQEERERTIALRSGEPTLIGGVQVLPMQGLSSRHNTTSSQRPVTRDGPYQGGPTATHMGGQQPPSRSQTTLESPIQEQAQFYYQPDTTSSTDTDPFTEAARQTEPPLPLRHEPDTRFVQTSSPAARQPPTTQQQSLSAARAAAAASPAHSQRSTHNRSDVPSYIPSTRSGAGSAQSEEEYHIGPDGQYLRDPHGRPIPYRQPLGGYEDIASDDEDHTADIERERLLAEQYAHRQQASYRTSPGQAQPQSQSPQQHLPSSAYTAATITPQPQQTPFFESSPGARTTSSTISPITPQQQPHMANRLTSPMHDPADYEGAAYGQDEDLEQQQEEDQGHMYPPPSGQAPITPRHHVPTRLSDILEERTEPSRSSAISNTPTTYSETQNYPQGGVFGARR</sequence>
<feature type="compositionally biased region" description="Polar residues" evidence="1">
    <location>
        <begin position="419"/>
        <end position="436"/>
    </location>
</feature>
<feature type="compositionally biased region" description="Polar residues" evidence="1">
    <location>
        <begin position="623"/>
        <end position="634"/>
    </location>
</feature>
<feature type="compositionally biased region" description="Polar residues" evidence="1">
    <location>
        <begin position="959"/>
        <end position="978"/>
    </location>
</feature>
<feature type="compositionally biased region" description="Low complexity" evidence="1">
    <location>
        <begin position="94"/>
        <end position="120"/>
    </location>
</feature>
<feature type="region of interest" description="Disordered" evidence="1">
    <location>
        <begin position="623"/>
        <end position="987"/>
    </location>
</feature>
<feature type="compositionally biased region" description="Polar residues" evidence="1">
    <location>
        <begin position="654"/>
        <end position="673"/>
    </location>
</feature>
<protein>
    <submittedName>
        <fullName evidence="2">Uncharacterized protein</fullName>
    </submittedName>
</protein>
<feature type="compositionally biased region" description="Polar residues" evidence="1">
    <location>
        <begin position="756"/>
        <end position="767"/>
    </location>
</feature>
<reference evidence="2 3" key="1">
    <citation type="submission" date="2022-12" db="EMBL/GenBank/DDBJ databases">
        <title>Genomic features and morphological characterization of a novel Knufia sp. strain isolated from spacecraft assembly facility.</title>
        <authorList>
            <person name="Teixeira M."/>
            <person name="Chander A.M."/>
            <person name="Stajich J.E."/>
            <person name="Venkateswaran K."/>
        </authorList>
    </citation>
    <scope>NUCLEOTIDE SEQUENCE [LARGE SCALE GENOMIC DNA]</scope>
    <source>
        <strain evidence="2 3">FJI-L2-BK-P2</strain>
    </source>
</reference>
<feature type="region of interest" description="Disordered" evidence="1">
    <location>
        <begin position="410"/>
        <end position="436"/>
    </location>
</feature>
<feature type="compositionally biased region" description="Basic and acidic residues" evidence="1">
    <location>
        <begin position="276"/>
        <end position="303"/>
    </location>
</feature>
<feature type="compositionally biased region" description="Acidic residues" evidence="1">
    <location>
        <begin position="913"/>
        <end position="923"/>
    </location>
</feature>
<name>A0AAN8I6N6_9EURO</name>
<feature type="compositionally biased region" description="Low complexity" evidence="1">
    <location>
        <begin position="241"/>
        <end position="264"/>
    </location>
</feature>
<feature type="region of interest" description="Disordered" evidence="1">
    <location>
        <begin position="141"/>
        <end position="177"/>
    </location>
</feature>
<feature type="region of interest" description="Disordered" evidence="1">
    <location>
        <begin position="537"/>
        <end position="561"/>
    </location>
</feature>
<proteinExistence type="predicted"/>
<feature type="compositionally biased region" description="Low complexity" evidence="1">
    <location>
        <begin position="833"/>
        <end position="866"/>
    </location>
</feature>
<feature type="region of interest" description="Disordered" evidence="1">
    <location>
        <begin position="78"/>
        <end position="126"/>
    </location>
</feature>
<accession>A0AAN8I6N6</accession>
<evidence type="ECO:0000313" key="2">
    <source>
        <dbReference type="EMBL" id="KAK5951830.1"/>
    </source>
</evidence>
<gene>
    <name evidence="2" type="ORF">OHC33_007122</name>
</gene>
<evidence type="ECO:0000313" key="3">
    <source>
        <dbReference type="Proteomes" id="UP001316803"/>
    </source>
</evidence>
<dbReference type="EMBL" id="JAKLMC020000018">
    <property type="protein sequence ID" value="KAK5951830.1"/>
    <property type="molecule type" value="Genomic_DNA"/>
</dbReference>
<dbReference type="Proteomes" id="UP001316803">
    <property type="component" value="Unassembled WGS sequence"/>
</dbReference>
<keyword evidence="3" id="KW-1185">Reference proteome</keyword>
<organism evidence="2 3">
    <name type="scientific">Knufia fluminis</name>
    <dbReference type="NCBI Taxonomy" id="191047"/>
    <lineage>
        <taxon>Eukaryota</taxon>
        <taxon>Fungi</taxon>
        <taxon>Dikarya</taxon>
        <taxon>Ascomycota</taxon>
        <taxon>Pezizomycotina</taxon>
        <taxon>Eurotiomycetes</taxon>
        <taxon>Chaetothyriomycetidae</taxon>
        <taxon>Chaetothyriales</taxon>
        <taxon>Trichomeriaceae</taxon>
        <taxon>Knufia</taxon>
    </lineage>
</organism>
<comment type="caution">
    <text evidence="2">The sequence shown here is derived from an EMBL/GenBank/DDBJ whole genome shotgun (WGS) entry which is preliminary data.</text>
</comment>
<feature type="compositionally biased region" description="Low complexity" evidence="1">
    <location>
        <begin position="719"/>
        <end position="745"/>
    </location>
</feature>
<feature type="compositionally biased region" description="Low complexity" evidence="1">
    <location>
        <begin position="876"/>
        <end position="890"/>
    </location>
</feature>
<evidence type="ECO:0000256" key="1">
    <source>
        <dbReference type="SAM" id="MobiDB-lite"/>
    </source>
</evidence>
<feature type="compositionally biased region" description="Polar residues" evidence="1">
    <location>
        <begin position="362"/>
        <end position="380"/>
    </location>
</feature>
<feature type="region of interest" description="Disordered" evidence="1">
    <location>
        <begin position="239"/>
        <end position="396"/>
    </location>
</feature>
<feature type="compositionally biased region" description="Polar residues" evidence="1">
    <location>
        <begin position="159"/>
        <end position="177"/>
    </location>
</feature>